<sequence>MQDETFVKSRGVERPSASSRDLARFCAKNAERCKTIEDEGYDPDDLTLKKWPVRWFECMTCDADLHAAYAKGMSEMSSEDYGSPWRVYESLQGQAQNMATVSEKLTVTDAAADISKY</sequence>
<evidence type="ECO:0000313" key="1">
    <source>
        <dbReference type="EMBL" id="KAK6537289.1"/>
    </source>
</evidence>
<gene>
    <name evidence="1" type="ORF">TWF694_011482</name>
</gene>
<name>A0AAV9X6G8_9PEZI</name>
<reference evidence="1 2" key="1">
    <citation type="submission" date="2019-10" db="EMBL/GenBank/DDBJ databases">
        <authorList>
            <person name="Palmer J.M."/>
        </authorList>
    </citation>
    <scope>NUCLEOTIDE SEQUENCE [LARGE SCALE GENOMIC DNA]</scope>
    <source>
        <strain evidence="1 2">TWF694</strain>
    </source>
</reference>
<dbReference type="EMBL" id="JAVHJO010000009">
    <property type="protein sequence ID" value="KAK6537289.1"/>
    <property type="molecule type" value="Genomic_DNA"/>
</dbReference>
<dbReference type="Proteomes" id="UP001365542">
    <property type="component" value="Unassembled WGS sequence"/>
</dbReference>
<organism evidence="1 2">
    <name type="scientific">Orbilia ellipsospora</name>
    <dbReference type="NCBI Taxonomy" id="2528407"/>
    <lineage>
        <taxon>Eukaryota</taxon>
        <taxon>Fungi</taxon>
        <taxon>Dikarya</taxon>
        <taxon>Ascomycota</taxon>
        <taxon>Pezizomycotina</taxon>
        <taxon>Orbiliomycetes</taxon>
        <taxon>Orbiliales</taxon>
        <taxon>Orbiliaceae</taxon>
        <taxon>Orbilia</taxon>
    </lineage>
</organism>
<protein>
    <submittedName>
        <fullName evidence="1">Uncharacterized protein</fullName>
    </submittedName>
</protein>
<keyword evidence="2" id="KW-1185">Reference proteome</keyword>
<comment type="caution">
    <text evidence="1">The sequence shown here is derived from an EMBL/GenBank/DDBJ whole genome shotgun (WGS) entry which is preliminary data.</text>
</comment>
<accession>A0AAV9X6G8</accession>
<dbReference type="AlphaFoldDB" id="A0AAV9X6G8"/>
<proteinExistence type="predicted"/>
<evidence type="ECO:0000313" key="2">
    <source>
        <dbReference type="Proteomes" id="UP001365542"/>
    </source>
</evidence>